<accession>A0A484G4T2</accession>
<keyword evidence="3" id="KW-1185">Reference proteome</keyword>
<protein>
    <submittedName>
        <fullName evidence="2">Uncharacterized protein</fullName>
    </submittedName>
</protein>
<evidence type="ECO:0000313" key="3">
    <source>
        <dbReference type="Proteomes" id="UP000014480"/>
    </source>
</evidence>
<reference evidence="3" key="2">
    <citation type="journal article" date="2019" name="Mol. Plant Microbe Interact.">
        <title>Genome sequence resources for four phytopathogenic fungi from the Colletotrichum orbiculare species complex.</title>
        <authorList>
            <person name="Gan P."/>
            <person name="Tsushima A."/>
            <person name="Narusaka M."/>
            <person name="Narusaka Y."/>
            <person name="Takano Y."/>
            <person name="Kubo Y."/>
            <person name="Shirasu K."/>
        </authorList>
    </citation>
    <scope>GENOME REANNOTATION</scope>
    <source>
        <strain evidence="3">104-T / ATCC 96160 / CBS 514.97 / LARS 414 / MAFF 240422</strain>
    </source>
</reference>
<sequence length="79" mass="8621">MGRRGGERDEKAEDHKCKPNHLAGDCVCGASPLSAARPHARRATADWFNATPWDGAKGSRQDVEYRGRGDGLSVTELRD</sequence>
<gene>
    <name evidence="2" type="ORF">Cob_v002295</name>
</gene>
<feature type="region of interest" description="Disordered" evidence="1">
    <location>
        <begin position="1"/>
        <end position="20"/>
    </location>
</feature>
<dbReference type="AlphaFoldDB" id="A0A484G4T2"/>
<feature type="compositionally biased region" description="Basic and acidic residues" evidence="1">
    <location>
        <begin position="57"/>
        <end position="69"/>
    </location>
</feature>
<evidence type="ECO:0000313" key="2">
    <source>
        <dbReference type="EMBL" id="TDZ24890.1"/>
    </source>
</evidence>
<reference evidence="3" key="1">
    <citation type="journal article" date="2013" name="New Phytol.">
        <title>Comparative genomic and transcriptomic analyses reveal the hemibiotrophic stage shift of Colletotrichum fungi.</title>
        <authorList>
            <person name="Gan P."/>
            <person name="Ikeda K."/>
            <person name="Irieda H."/>
            <person name="Narusaka M."/>
            <person name="O'Connell R.J."/>
            <person name="Narusaka Y."/>
            <person name="Takano Y."/>
            <person name="Kubo Y."/>
            <person name="Shirasu K."/>
        </authorList>
    </citation>
    <scope>NUCLEOTIDE SEQUENCE [LARGE SCALE GENOMIC DNA]</scope>
    <source>
        <strain evidence="3">104-T / ATCC 96160 / CBS 514.97 / LARS 414 / MAFF 240422</strain>
    </source>
</reference>
<evidence type="ECO:0000256" key="1">
    <source>
        <dbReference type="SAM" id="MobiDB-lite"/>
    </source>
</evidence>
<dbReference type="Proteomes" id="UP000014480">
    <property type="component" value="Unassembled WGS sequence"/>
</dbReference>
<organism evidence="2 3">
    <name type="scientific">Colletotrichum orbiculare (strain 104-T / ATCC 96160 / CBS 514.97 / LARS 414 / MAFF 240422)</name>
    <name type="common">Cucumber anthracnose fungus</name>
    <name type="synonym">Colletotrichum lagenarium</name>
    <dbReference type="NCBI Taxonomy" id="1213857"/>
    <lineage>
        <taxon>Eukaryota</taxon>
        <taxon>Fungi</taxon>
        <taxon>Dikarya</taxon>
        <taxon>Ascomycota</taxon>
        <taxon>Pezizomycotina</taxon>
        <taxon>Sordariomycetes</taxon>
        <taxon>Hypocreomycetidae</taxon>
        <taxon>Glomerellales</taxon>
        <taxon>Glomerellaceae</taxon>
        <taxon>Colletotrichum</taxon>
        <taxon>Colletotrichum orbiculare species complex</taxon>
    </lineage>
</organism>
<name>A0A484G4T2_COLOR</name>
<proteinExistence type="predicted"/>
<dbReference type="EMBL" id="AMCV02000004">
    <property type="protein sequence ID" value="TDZ24890.1"/>
    <property type="molecule type" value="Genomic_DNA"/>
</dbReference>
<feature type="compositionally biased region" description="Basic and acidic residues" evidence="1">
    <location>
        <begin position="1"/>
        <end position="17"/>
    </location>
</feature>
<comment type="caution">
    <text evidence="2">The sequence shown here is derived from an EMBL/GenBank/DDBJ whole genome shotgun (WGS) entry which is preliminary data.</text>
</comment>
<feature type="region of interest" description="Disordered" evidence="1">
    <location>
        <begin position="50"/>
        <end position="79"/>
    </location>
</feature>